<keyword evidence="1" id="KW-0812">Transmembrane</keyword>
<dbReference type="AlphaFoldDB" id="A0A414FQ96"/>
<gene>
    <name evidence="2" type="ORF">DW789_11620</name>
</gene>
<sequence>METVPLWCIIFINCMTLLGSIWILFRLYRNRSKRSTSFYIYGIASVIGLFLGVISFFYHICHAFCAILFGLEVFIDTYLEQKKNPVNRTYFKITIPHPSVLKGYYGGIGIMFYGIMVILYYIT</sequence>
<name>A0A414FQ96_9BACT</name>
<feature type="transmembrane region" description="Helical" evidence="1">
    <location>
        <begin position="37"/>
        <end position="54"/>
    </location>
</feature>
<evidence type="ECO:0000256" key="1">
    <source>
        <dbReference type="SAM" id="Phobius"/>
    </source>
</evidence>
<protein>
    <submittedName>
        <fullName evidence="2">Uncharacterized protein</fullName>
    </submittedName>
</protein>
<keyword evidence="1" id="KW-1133">Transmembrane helix</keyword>
<evidence type="ECO:0000313" key="2">
    <source>
        <dbReference type="EMBL" id="RHD52317.1"/>
    </source>
</evidence>
<feature type="transmembrane region" description="Helical" evidence="1">
    <location>
        <begin position="6"/>
        <end position="25"/>
    </location>
</feature>
<evidence type="ECO:0000313" key="3">
    <source>
        <dbReference type="Proteomes" id="UP000284361"/>
    </source>
</evidence>
<accession>A0A414FQ96</accession>
<feature type="transmembrane region" description="Helical" evidence="1">
    <location>
        <begin position="100"/>
        <end position="122"/>
    </location>
</feature>
<proteinExistence type="predicted"/>
<comment type="caution">
    <text evidence="2">The sequence shown here is derived from an EMBL/GenBank/DDBJ whole genome shotgun (WGS) entry which is preliminary data.</text>
</comment>
<reference evidence="2 3" key="1">
    <citation type="submission" date="2018-08" db="EMBL/GenBank/DDBJ databases">
        <title>A genome reference for cultivated species of the human gut microbiota.</title>
        <authorList>
            <person name="Zou Y."/>
            <person name="Xue W."/>
            <person name="Luo G."/>
        </authorList>
    </citation>
    <scope>NUCLEOTIDE SEQUENCE [LARGE SCALE GENOMIC DNA]</scope>
    <source>
        <strain evidence="2 3">AM31-10</strain>
    </source>
</reference>
<dbReference type="Proteomes" id="UP000284361">
    <property type="component" value="Unassembled WGS sequence"/>
</dbReference>
<organism evidence="2 3">
    <name type="scientific">Phocaeicola plebeius</name>
    <dbReference type="NCBI Taxonomy" id="310297"/>
    <lineage>
        <taxon>Bacteria</taxon>
        <taxon>Pseudomonadati</taxon>
        <taxon>Bacteroidota</taxon>
        <taxon>Bacteroidia</taxon>
        <taxon>Bacteroidales</taxon>
        <taxon>Bacteroidaceae</taxon>
        <taxon>Phocaeicola</taxon>
    </lineage>
</organism>
<keyword evidence="1" id="KW-0472">Membrane</keyword>
<dbReference type="EMBL" id="QSJG01000025">
    <property type="protein sequence ID" value="RHD52317.1"/>
    <property type="molecule type" value="Genomic_DNA"/>
</dbReference>